<gene>
    <name evidence="2" type="ORF">FOZ60_009016</name>
</gene>
<accession>A0A7J6NI61</accession>
<dbReference type="Proteomes" id="UP000541610">
    <property type="component" value="Unassembled WGS sequence"/>
</dbReference>
<feature type="chain" id="PRO_5029892710" evidence="1">
    <location>
        <begin position="21"/>
        <end position="210"/>
    </location>
</feature>
<name>A0A7J6NI61_PEROL</name>
<proteinExistence type="predicted"/>
<dbReference type="AlphaFoldDB" id="A0A7J6NI61"/>
<dbReference type="EMBL" id="JABANP010000362">
    <property type="protein sequence ID" value="KAF4683515.1"/>
    <property type="molecule type" value="Genomic_DNA"/>
</dbReference>
<comment type="caution">
    <text evidence="2">The sequence shown here is derived from an EMBL/GenBank/DDBJ whole genome shotgun (WGS) entry which is preliminary data.</text>
</comment>
<feature type="signal peptide" evidence="1">
    <location>
        <begin position="1"/>
        <end position="20"/>
    </location>
</feature>
<evidence type="ECO:0000313" key="2">
    <source>
        <dbReference type="EMBL" id="KAF4683515.1"/>
    </source>
</evidence>
<organism evidence="2 3">
    <name type="scientific">Perkinsus olseni</name>
    <name type="common">Perkinsus atlanticus</name>
    <dbReference type="NCBI Taxonomy" id="32597"/>
    <lineage>
        <taxon>Eukaryota</taxon>
        <taxon>Sar</taxon>
        <taxon>Alveolata</taxon>
        <taxon>Perkinsozoa</taxon>
        <taxon>Perkinsea</taxon>
        <taxon>Perkinsida</taxon>
        <taxon>Perkinsidae</taxon>
        <taxon>Perkinsus</taxon>
    </lineage>
</organism>
<protein>
    <submittedName>
        <fullName evidence="2">Uncharacterized protein</fullName>
    </submittedName>
</protein>
<keyword evidence="1" id="KW-0732">Signal</keyword>
<evidence type="ECO:0000313" key="3">
    <source>
        <dbReference type="Proteomes" id="UP000541610"/>
    </source>
</evidence>
<reference evidence="2 3" key="1">
    <citation type="submission" date="2020-04" db="EMBL/GenBank/DDBJ databases">
        <title>Perkinsus olseni comparative genomics.</title>
        <authorList>
            <person name="Bogema D.R."/>
        </authorList>
    </citation>
    <scope>NUCLEOTIDE SEQUENCE [LARGE SCALE GENOMIC DNA]</scope>
    <source>
        <strain evidence="2">00978-12</strain>
    </source>
</reference>
<evidence type="ECO:0000256" key="1">
    <source>
        <dbReference type="SAM" id="SignalP"/>
    </source>
</evidence>
<sequence>MSTKQFIIATTAALAGIANAAELPPVNKALYFKTTNSVLCYYRHDRVEGQPDRDEHLEVLVGQGIKTRGAKCPASFGKQDEFRINFGYGDDNLLKTFEPLGSDWQLSGTFSFEGGPPEGTGKDPMRQKTIDSVTRKALDGVYAALKRGESKDKLRGLMEDVCWVLSAEIFFGTLCTQYRKVAKVAHETHIKRHHKTERTGDIARLYNKEK</sequence>